<evidence type="ECO:0000313" key="8">
    <source>
        <dbReference type="EMBL" id="KAB5596320.1"/>
    </source>
</evidence>
<dbReference type="OrthoDB" id="5215911at2759"/>
<dbReference type="EMBL" id="SSOP01000002">
    <property type="protein sequence ID" value="KAB5596320.1"/>
    <property type="molecule type" value="Genomic_DNA"/>
</dbReference>
<dbReference type="InterPro" id="IPR020846">
    <property type="entry name" value="MFS_dom"/>
</dbReference>
<dbReference type="PROSITE" id="PS50850">
    <property type="entry name" value="MFS"/>
    <property type="match status" value="1"/>
</dbReference>
<name>A0A5N5QX56_9AGAM</name>
<dbReference type="Proteomes" id="UP000383932">
    <property type="component" value="Unassembled WGS sequence"/>
</dbReference>
<sequence>MAEASSQVVAQPATPELDPPPAFGIETKVCEQYQTDSKISSSNANRHLTVQETVGVTASLTLVKSAEGVPNVSGGPPDPTLWPKWKKRRVLFIVCVFYFLFTFITTVTVPTFNDLQVGYEQVTYTVAVPALALAVSPFFWTPLAETLGRRSVMVLGCLVAFLASIGVALENNYRGYMAFRFLQGWGVGPASTVGLQMIEDIYLEHERGQKVGYWCLAIDIGLLFGPLIGGFAALASWNFPNWLTVIIFGALLLVMVLFLPETGYPVRLQEYPSTQPPLPTHDESAPVKTLPWLNFRTLPGLARPKPWESIVRFSRLFAFPNIVVTIMFYCWTWYWFILCVITMLPGAYPDYNPQVQGLLFLGFIIGTLISEMLFSGGLSDYLVQRSALKNNGIRIPEKRLLLYFPAAILTTVGLILFGCTVQFNWHWFIAQIATFLVGTGIQMGNTTTISYVVDAYPGHVMDVTLFYTFHLNLAAFASPFFIVPWIERIGWAWSFGTQGAIVTTCCLIVAPLLYVYGQKLRDWKGPIWWGNAQVA</sequence>
<feature type="transmembrane region" description="Helical" evidence="6">
    <location>
        <begin position="152"/>
        <end position="169"/>
    </location>
</feature>
<feature type="transmembrane region" description="Helical" evidence="6">
    <location>
        <begin position="400"/>
        <end position="423"/>
    </location>
</feature>
<keyword evidence="4 6" id="KW-0472">Membrane</keyword>
<reference evidence="8 9" key="1">
    <citation type="journal article" date="2019" name="Fungal Biol. Biotechnol.">
        <title>Draft genome sequence of fastidious pathogen Ceratobasidium theobromae, which causes vascular-streak dieback in Theobroma cacao.</title>
        <authorList>
            <person name="Ali S.S."/>
            <person name="Asman A."/>
            <person name="Shao J."/>
            <person name="Firmansyah A.P."/>
            <person name="Susilo A.W."/>
            <person name="Rosmana A."/>
            <person name="McMahon P."/>
            <person name="Junaid M."/>
            <person name="Guest D."/>
            <person name="Kheng T.Y."/>
            <person name="Meinhardt L.W."/>
            <person name="Bailey B.A."/>
        </authorList>
    </citation>
    <scope>NUCLEOTIDE SEQUENCE [LARGE SCALE GENOMIC DNA]</scope>
    <source>
        <strain evidence="8 9">CT2</strain>
    </source>
</reference>
<evidence type="ECO:0000256" key="4">
    <source>
        <dbReference type="ARBA" id="ARBA00023136"/>
    </source>
</evidence>
<feature type="domain" description="Major facilitator superfamily (MFS) profile" evidence="7">
    <location>
        <begin position="87"/>
        <end position="521"/>
    </location>
</feature>
<organism evidence="8 9">
    <name type="scientific">Ceratobasidium theobromae</name>
    <dbReference type="NCBI Taxonomy" id="1582974"/>
    <lineage>
        <taxon>Eukaryota</taxon>
        <taxon>Fungi</taxon>
        <taxon>Dikarya</taxon>
        <taxon>Basidiomycota</taxon>
        <taxon>Agaricomycotina</taxon>
        <taxon>Agaricomycetes</taxon>
        <taxon>Cantharellales</taxon>
        <taxon>Ceratobasidiaceae</taxon>
        <taxon>Ceratobasidium</taxon>
    </lineage>
</organism>
<dbReference type="GO" id="GO:0005886">
    <property type="term" value="C:plasma membrane"/>
    <property type="evidence" value="ECO:0007669"/>
    <property type="project" value="TreeGrafter"/>
</dbReference>
<dbReference type="AlphaFoldDB" id="A0A5N5QX56"/>
<evidence type="ECO:0000256" key="5">
    <source>
        <dbReference type="SAM" id="MobiDB-lite"/>
    </source>
</evidence>
<keyword evidence="2 6" id="KW-0812">Transmembrane</keyword>
<feature type="transmembrane region" description="Helical" evidence="6">
    <location>
        <begin position="181"/>
        <end position="199"/>
    </location>
</feature>
<feature type="transmembrane region" description="Helical" evidence="6">
    <location>
        <begin position="211"/>
        <end position="233"/>
    </location>
</feature>
<feature type="transmembrane region" description="Helical" evidence="6">
    <location>
        <begin position="357"/>
        <end position="379"/>
    </location>
</feature>
<feature type="transmembrane region" description="Helical" evidence="6">
    <location>
        <begin position="90"/>
        <end position="109"/>
    </location>
</feature>
<accession>A0A5N5QX56</accession>
<evidence type="ECO:0000256" key="2">
    <source>
        <dbReference type="ARBA" id="ARBA00022692"/>
    </source>
</evidence>
<evidence type="ECO:0000256" key="3">
    <source>
        <dbReference type="ARBA" id="ARBA00022989"/>
    </source>
</evidence>
<proteinExistence type="predicted"/>
<dbReference type="GO" id="GO:0022857">
    <property type="term" value="F:transmembrane transporter activity"/>
    <property type="evidence" value="ECO:0007669"/>
    <property type="project" value="InterPro"/>
</dbReference>
<feature type="transmembrane region" description="Helical" evidence="6">
    <location>
        <begin position="429"/>
        <end position="453"/>
    </location>
</feature>
<dbReference type="InterPro" id="IPR036259">
    <property type="entry name" value="MFS_trans_sf"/>
</dbReference>
<feature type="transmembrane region" description="Helical" evidence="6">
    <location>
        <begin position="316"/>
        <end position="337"/>
    </location>
</feature>
<feature type="transmembrane region" description="Helical" evidence="6">
    <location>
        <begin position="121"/>
        <end position="140"/>
    </location>
</feature>
<evidence type="ECO:0000259" key="7">
    <source>
        <dbReference type="PROSITE" id="PS50850"/>
    </source>
</evidence>
<feature type="transmembrane region" description="Helical" evidence="6">
    <location>
        <begin position="465"/>
        <end position="486"/>
    </location>
</feature>
<dbReference type="PANTHER" id="PTHR23502">
    <property type="entry name" value="MAJOR FACILITATOR SUPERFAMILY"/>
    <property type="match status" value="1"/>
</dbReference>
<dbReference type="PANTHER" id="PTHR23502:SF139">
    <property type="entry name" value="MAJOR FACILITATOR SUPERFAMILY (MFS) PROFILE DOMAIN-CONTAINING PROTEIN-RELATED"/>
    <property type="match status" value="1"/>
</dbReference>
<keyword evidence="3 6" id="KW-1133">Transmembrane helix</keyword>
<dbReference type="Pfam" id="PF07690">
    <property type="entry name" value="MFS_1"/>
    <property type="match status" value="1"/>
</dbReference>
<feature type="transmembrane region" description="Helical" evidence="6">
    <location>
        <begin position="239"/>
        <end position="259"/>
    </location>
</feature>
<evidence type="ECO:0000313" key="9">
    <source>
        <dbReference type="Proteomes" id="UP000383932"/>
    </source>
</evidence>
<comment type="subcellular location">
    <subcellularLocation>
        <location evidence="1">Membrane</location>
        <topology evidence="1">Multi-pass membrane protein</topology>
    </subcellularLocation>
</comment>
<protein>
    <submittedName>
        <fullName evidence="8">Transport protein</fullName>
    </submittedName>
</protein>
<feature type="transmembrane region" description="Helical" evidence="6">
    <location>
        <begin position="492"/>
        <end position="516"/>
    </location>
</feature>
<dbReference type="InterPro" id="IPR011701">
    <property type="entry name" value="MFS"/>
</dbReference>
<keyword evidence="9" id="KW-1185">Reference proteome</keyword>
<evidence type="ECO:0000256" key="1">
    <source>
        <dbReference type="ARBA" id="ARBA00004141"/>
    </source>
</evidence>
<evidence type="ECO:0000256" key="6">
    <source>
        <dbReference type="SAM" id="Phobius"/>
    </source>
</evidence>
<feature type="region of interest" description="Disordered" evidence="5">
    <location>
        <begin position="1"/>
        <end position="22"/>
    </location>
</feature>
<gene>
    <name evidence="8" type="ORF">CTheo_305</name>
</gene>
<dbReference type="SUPFAM" id="SSF103473">
    <property type="entry name" value="MFS general substrate transporter"/>
    <property type="match status" value="1"/>
</dbReference>
<comment type="caution">
    <text evidence="8">The sequence shown here is derived from an EMBL/GenBank/DDBJ whole genome shotgun (WGS) entry which is preliminary data.</text>
</comment>
<dbReference type="Gene3D" id="1.20.1250.20">
    <property type="entry name" value="MFS general substrate transporter like domains"/>
    <property type="match status" value="1"/>
</dbReference>